<dbReference type="FunFam" id="3.20.20.100:FF:000015">
    <property type="entry name" value="Oxidoreductase, aldo/keto reductase family"/>
    <property type="match status" value="1"/>
</dbReference>
<evidence type="ECO:0000256" key="8">
    <source>
        <dbReference type="PIRSR" id="PIRSR000097-2"/>
    </source>
</evidence>
<dbReference type="InterPro" id="IPR023210">
    <property type="entry name" value="NADP_OxRdtase_dom"/>
</dbReference>
<dbReference type="HOGENOM" id="CLU_023205_0_1_1"/>
<accession>A0A0D2CXU0</accession>
<dbReference type="GO" id="GO:0016491">
    <property type="term" value="F:oxidoreductase activity"/>
    <property type="evidence" value="ECO:0007669"/>
    <property type="project" value="UniProtKB-KW"/>
</dbReference>
<dbReference type="EC" id="1.1.1.307" evidence="2"/>
<dbReference type="EMBL" id="KN847320">
    <property type="protein sequence ID" value="KIW54967.1"/>
    <property type="molecule type" value="Genomic_DNA"/>
</dbReference>
<evidence type="ECO:0000256" key="9">
    <source>
        <dbReference type="PIRSR" id="PIRSR000097-3"/>
    </source>
</evidence>
<name>A0A0D2CXU0_9EURO</name>
<evidence type="ECO:0000256" key="6">
    <source>
        <dbReference type="ARBA" id="ARBA00049485"/>
    </source>
</evidence>
<feature type="site" description="Lowers pKa of active site Tyr" evidence="9">
    <location>
        <position position="114"/>
    </location>
</feature>
<evidence type="ECO:0000259" key="10">
    <source>
        <dbReference type="Pfam" id="PF00248"/>
    </source>
</evidence>
<keyword evidence="12" id="KW-1185">Reference proteome</keyword>
<dbReference type="PRINTS" id="PR00069">
    <property type="entry name" value="ALDKETRDTASE"/>
</dbReference>
<dbReference type="STRING" id="348802.A0A0D2CXU0"/>
<comment type="catalytic activity">
    <reaction evidence="5">
        <text>xylitol + NADP(+) = D-xylose + NADPH + H(+)</text>
        <dbReference type="Rhea" id="RHEA:27445"/>
        <dbReference type="ChEBI" id="CHEBI:15378"/>
        <dbReference type="ChEBI" id="CHEBI:17151"/>
        <dbReference type="ChEBI" id="CHEBI:53455"/>
        <dbReference type="ChEBI" id="CHEBI:57783"/>
        <dbReference type="ChEBI" id="CHEBI:58349"/>
        <dbReference type="EC" id="1.1.1.307"/>
    </reaction>
</comment>
<dbReference type="AlphaFoldDB" id="A0A0D2CXU0"/>
<feature type="active site" description="Proton donor" evidence="7">
    <location>
        <position position="89"/>
    </location>
</feature>
<evidence type="ECO:0000256" key="3">
    <source>
        <dbReference type="ARBA" id="ARBA00023002"/>
    </source>
</evidence>
<evidence type="ECO:0000256" key="4">
    <source>
        <dbReference type="ARBA" id="ARBA00025065"/>
    </source>
</evidence>
<dbReference type="Gene3D" id="3.20.20.100">
    <property type="entry name" value="NADP-dependent oxidoreductase domain"/>
    <property type="match status" value="1"/>
</dbReference>
<comment type="function">
    <text evidence="4">Catalyzes the initial reaction in the xylose utilization pathway by reducing D-xylose into xylitol. Xylose is a major component of hemicelluloses such as xylan. Most fungi utilize D-xylose via three enzymatic reactions, xylose reductase (XR), xylitol dehydrogenase (XDH), and xylulokinase, to form xylulose 5-phosphate, which enters pentose phosphate pathway.</text>
</comment>
<sequence>MRSSSLSRRLLLLQRQLSPNSSSIVNQKRTMASQIPTKFDINTSYTMNSGYRIPALGYGVYQTPAASCEEVVLHAFKTGYRHVDSARAYRNEQPCADAIRASGLKREDIFFTSKVPPRAMGYEAAMKSIESSFSQTRLDYIDLYLIHSPYGGKEGRCGAWKALAEAQKAGKIRSIGVSNYGVHHLDELEEYIKTSGVGGTIDVGQWEIHPWLPRNDIVEWARKRNVVIEAYCPIIRGQRSNEEVLKTLSQKHGKTWAQILLRWSLQKGYVPLPKSVTPSRIEENANIYDFELDEGDMKSLDLPNSYAPCSWDPTTSND</sequence>
<gene>
    <name evidence="11" type="ORF">PV05_07287</name>
</gene>
<proteinExistence type="inferred from homology"/>
<dbReference type="PANTHER" id="PTHR43827">
    <property type="entry name" value="2,5-DIKETO-D-GLUCONIC ACID REDUCTASE"/>
    <property type="match status" value="1"/>
</dbReference>
<dbReference type="OrthoDB" id="416253at2759"/>
<dbReference type="Proteomes" id="UP000054342">
    <property type="component" value="Unassembled WGS sequence"/>
</dbReference>
<evidence type="ECO:0000313" key="11">
    <source>
        <dbReference type="EMBL" id="KIW54967.1"/>
    </source>
</evidence>
<evidence type="ECO:0000313" key="12">
    <source>
        <dbReference type="Proteomes" id="UP000054342"/>
    </source>
</evidence>
<dbReference type="RefSeq" id="XP_013315551.1">
    <property type="nucleotide sequence ID" value="XM_013460097.1"/>
</dbReference>
<dbReference type="PIRSF" id="PIRSF000097">
    <property type="entry name" value="AKR"/>
    <property type="match status" value="1"/>
</dbReference>
<feature type="domain" description="NADP-dependent oxidoreductase" evidence="10">
    <location>
        <begin position="62"/>
        <end position="301"/>
    </location>
</feature>
<comment type="similarity">
    <text evidence="1">Belongs to the aldo/keto reductase family.</text>
</comment>
<evidence type="ECO:0000256" key="7">
    <source>
        <dbReference type="PIRSR" id="PIRSR000097-1"/>
    </source>
</evidence>
<dbReference type="CDD" id="cd19071">
    <property type="entry name" value="AKR_AKR1-5-like"/>
    <property type="match status" value="1"/>
</dbReference>
<evidence type="ECO:0000256" key="1">
    <source>
        <dbReference type="ARBA" id="ARBA00007905"/>
    </source>
</evidence>
<organism evidence="11 12">
    <name type="scientific">Exophiala xenobiotica</name>
    <dbReference type="NCBI Taxonomy" id="348802"/>
    <lineage>
        <taxon>Eukaryota</taxon>
        <taxon>Fungi</taxon>
        <taxon>Dikarya</taxon>
        <taxon>Ascomycota</taxon>
        <taxon>Pezizomycotina</taxon>
        <taxon>Eurotiomycetes</taxon>
        <taxon>Chaetothyriomycetidae</taxon>
        <taxon>Chaetothyriales</taxon>
        <taxon>Herpotrichiellaceae</taxon>
        <taxon>Exophiala</taxon>
    </lineage>
</organism>
<dbReference type="InterPro" id="IPR018170">
    <property type="entry name" value="Aldo/ket_reductase_CS"/>
</dbReference>
<dbReference type="PANTHER" id="PTHR43827:SF13">
    <property type="entry name" value="ALDO_KETO REDUCTASE FAMILY PROTEIN"/>
    <property type="match status" value="1"/>
</dbReference>
<feature type="binding site" evidence="8">
    <location>
        <position position="147"/>
    </location>
    <ligand>
        <name>substrate</name>
    </ligand>
</feature>
<dbReference type="InterPro" id="IPR036812">
    <property type="entry name" value="NAD(P)_OxRdtase_dom_sf"/>
</dbReference>
<dbReference type="SUPFAM" id="SSF51430">
    <property type="entry name" value="NAD(P)-linked oxidoreductase"/>
    <property type="match status" value="1"/>
</dbReference>
<comment type="catalytic activity">
    <reaction evidence="6">
        <text>xylitol + NAD(+) = D-xylose + NADH + H(+)</text>
        <dbReference type="Rhea" id="RHEA:27441"/>
        <dbReference type="ChEBI" id="CHEBI:15378"/>
        <dbReference type="ChEBI" id="CHEBI:17151"/>
        <dbReference type="ChEBI" id="CHEBI:53455"/>
        <dbReference type="ChEBI" id="CHEBI:57540"/>
        <dbReference type="ChEBI" id="CHEBI:57945"/>
        <dbReference type="EC" id="1.1.1.307"/>
    </reaction>
</comment>
<dbReference type="PROSITE" id="PS00062">
    <property type="entry name" value="ALDOKETO_REDUCTASE_2"/>
    <property type="match status" value="1"/>
</dbReference>
<dbReference type="PROSITE" id="PS00063">
    <property type="entry name" value="ALDOKETO_REDUCTASE_3"/>
    <property type="match status" value="1"/>
</dbReference>
<reference evidence="11 12" key="1">
    <citation type="submission" date="2015-01" db="EMBL/GenBank/DDBJ databases">
        <title>The Genome Sequence of Exophiala xenobiotica CBS118157.</title>
        <authorList>
            <consortium name="The Broad Institute Genomics Platform"/>
            <person name="Cuomo C."/>
            <person name="de Hoog S."/>
            <person name="Gorbushina A."/>
            <person name="Stielow B."/>
            <person name="Teixiera M."/>
            <person name="Abouelleil A."/>
            <person name="Chapman S.B."/>
            <person name="Priest M."/>
            <person name="Young S.K."/>
            <person name="Wortman J."/>
            <person name="Nusbaum C."/>
            <person name="Birren B."/>
        </authorList>
    </citation>
    <scope>NUCLEOTIDE SEQUENCE [LARGE SCALE GENOMIC DNA]</scope>
    <source>
        <strain evidence="11 12">CBS 118157</strain>
    </source>
</reference>
<protein>
    <recommendedName>
        <fullName evidence="2">D-xylose reductase [NAD(P)H]</fullName>
        <ecNumber evidence="2">1.1.1.307</ecNumber>
    </recommendedName>
</protein>
<dbReference type="InterPro" id="IPR020471">
    <property type="entry name" value="AKR"/>
</dbReference>
<keyword evidence="3" id="KW-0560">Oxidoreductase</keyword>
<dbReference type="Pfam" id="PF00248">
    <property type="entry name" value="Aldo_ket_red"/>
    <property type="match status" value="1"/>
</dbReference>
<evidence type="ECO:0000256" key="5">
    <source>
        <dbReference type="ARBA" id="ARBA00047534"/>
    </source>
</evidence>
<dbReference type="GeneID" id="25329195"/>
<evidence type="ECO:0000256" key="2">
    <source>
        <dbReference type="ARBA" id="ARBA00012845"/>
    </source>
</evidence>